<name>A0ABV6ZTC2_9PROT</name>
<evidence type="ECO:0000256" key="7">
    <source>
        <dbReference type="ARBA" id="ARBA00023204"/>
    </source>
</evidence>
<keyword evidence="6" id="KW-0238">DNA-binding</keyword>
<evidence type="ECO:0000256" key="6">
    <source>
        <dbReference type="ARBA" id="ARBA00023125"/>
    </source>
</evidence>
<dbReference type="InterPro" id="IPR047112">
    <property type="entry name" value="RecG/Mfd"/>
</dbReference>
<dbReference type="PROSITE" id="PS51192">
    <property type="entry name" value="HELICASE_ATP_BIND_1"/>
    <property type="match status" value="1"/>
</dbReference>
<dbReference type="Gene3D" id="2.40.50.140">
    <property type="entry name" value="Nucleic acid-binding proteins"/>
    <property type="match status" value="1"/>
</dbReference>
<dbReference type="Pfam" id="PF00270">
    <property type="entry name" value="DEAD"/>
    <property type="match status" value="1"/>
</dbReference>
<organism evidence="11 12">
    <name type="scientific">Hyphobacterium vulgare</name>
    <dbReference type="NCBI Taxonomy" id="1736751"/>
    <lineage>
        <taxon>Bacteria</taxon>
        <taxon>Pseudomonadati</taxon>
        <taxon>Pseudomonadota</taxon>
        <taxon>Alphaproteobacteria</taxon>
        <taxon>Maricaulales</taxon>
        <taxon>Maricaulaceae</taxon>
        <taxon>Hyphobacterium</taxon>
    </lineage>
</organism>
<keyword evidence="1" id="KW-0547">Nucleotide-binding</keyword>
<evidence type="ECO:0000313" key="12">
    <source>
        <dbReference type="Proteomes" id="UP001595379"/>
    </source>
</evidence>
<keyword evidence="4 11" id="KW-0347">Helicase</keyword>
<dbReference type="EMBL" id="JBHRSV010000001">
    <property type="protein sequence ID" value="MFC2924643.1"/>
    <property type="molecule type" value="Genomic_DNA"/>
</dbReference>
<dbReference type="PROSITE" id="PS51194">
    <property type="entry name" value="HELICASE_CTER"/>
    <property type="match status" value="1"/>
</dbReference>
<dbReference type="SMART" id="SM00490">
    <property type="entry name" value="HELICc"/>
    <property type="match status" value="1"/>
</dbReference>
<evidence type="ECO:0000259" key="10">
    <source>
        <dbReference type="PROSITE" id="PS51194"/>
    </source>
</evidence>
<dbReference type="InterPro" id="IPR001650">
    <property type="entry name" value="Helicase_C-like"/>
</dbReference>
<accession>A0ABV6ZTC2</accession>
<dbReference type="CDD" id="cd04488">
    <property type="entry name" value="RecG_wedge_OBF"/>
    <property type="match status" value="1"/>
</dbReference>
<sequence length="695" mass="76601">MRPEILFPLFRTVESLPGIGPRMAKLIARLAGPHVKDLLFHKPVGVIDRSLRSRITEAPEGHVVTIEAVVDEHIPAPRGSFRPYKVRMSDDSGFLHLTYFHPRTDWLKKALPPGERRVVSGKIERFGGEYQITHPDLVMTVEDARSAPPIEPVYPMTAGLSPKLLRKAISAALKDLPALPEWIDPQVSAGQGWPDWKPAITALHAPEGEADIDPQTPVRRRLAFDELFAWQLTLQLARAHRKRNRGRALSGDNSKVRAVLDNAPFPPTGAQERAFAEIARDMAAPDRMTRLLHGDVGAGKTFVAALAAARAAESGAQTAIMAPTEILARQHLKTLRPLLEPAGLTVEALTGRDKGKVRADILERLRTGEIDVICGTHALFQEGVEMADLGLAVIDEQHRFGVSDRLRLSAKGQRPDTLVMTATPIPRTVTLALYGDLDVSRLDEKPVGRRPIDTRLVSMDRLDEVIEGVDRAMSRGERVYWVCPLVAESETSDLSAAEDRHAQLSAIFGEARVGLVHGRMKPKDKEAAAVAFREGRTAVLVATTVIEVGVDAPDATIMVIEHAERFGLAQLHQLRGRVGRGDRKSTCLLLYRGPLGETAKARLEIMRETEDGFRIAEEDWKLRGMGDPLGLRQSGLPDYRLADLADHADLINLAHDAAKMAVTTDPDFTGPRADARRILLYLFEREQGIRLIRSG</sequence>
<comment type="caution">
    <text evidence="11">The sequence shown here is derived from an EMBL/GenBank/DDBJ whole genome shotgun (WGS) entry which is preliminary data.</text>
</comment>
<keyword evidence="3 11" id="KW-0378">Hydrolase</keyword>
<dbReference type="SUPFAM" id="SSF52540">
    <property type="entry name" value="P-loop containing nucleoside triphosphate hydrolases"/>
    <property type="match status" value="2"/>
</dbReference>
<feature type="domain" description="Helicase ATP-binding" evidence="9">
    <location>
        <begin position="281"/>
        <end position="442"/>
    </location>
</feature>
<evidence type="ECO:0000256" key="3">
    <source>
        <dbReference type="ARBA" id="ARBA00022801"/>
    </source>
</evidence>
<dbReference type="PANTHER" id="PTHR47964:SF1">
    <property type="entry name" value="ATP-DEPENDENT DNA HELICASE HOMOLOG RECG, CHLOROPLASTIC"/>
    <property type="match status" value="1"/>
</dbReference>
<protein>
    <recommendedName>
        <fullName evidence="8">Probable DNA 3'-5' helicase RecG</fullName>
    </recommendedName>
</protein>
<gene>
    <name evidence="11" type="primary">recG</name>
    <name evidence="11" type="ORF">ACFOOR_00825</name>
</gene>
<dbReference type="InterPro" id="IPR012340">
    <property type="entry name" value="NA-bd_OB-fold"/>
</dbReference>
<dbReference type="InterPro" id="IPR045562">
    <property type="entry name" value="RecG_dom3_C"/>
</dbReference>
<dbReference type="InterPro" id="IPR033454">
    <property type="entry name" value="RecG_wedge"/>
</dbReference>
<dbReference type="CDD" id="cd17992">
    <property type="entry name" value="DEXHc_RecG"/>
    <property type="match status" value="1"/>
</dbReference>
<keyword evidence="2" id="KW-0227">DNA damage</keyword>
<evidence type="ECO:0000259" key="9">
    <source>
        <dbReference type="PROSITE" id="PS51192"/>
    </source>
</evidence>
<dbReference type="GO" id="GO:0016787">
    <property type="term" value="F:hydrolase activity"/>
    <property type="evidence" value="ECO:0007669"/>
    <property type="project" value="UniProtKB-KW"/>
</dbReference>
<dbReference type="Proteomes" id="UP001595379">
    <property type="component" value="Unassembled WGS sequence"/>
</dbReference>
<evidence type="ECO:0000313" key="11">
    <source>
        <dbReference type="EMBL" id="MFC2924643.1"/>
    </source>
</evidence>
<proteinExistence type="predicted"/>
<reference evidence="12" key="1">
    <citation type="journal article" date="2019" name="Int. J. Syst. Evol. Microbiol.">
        <title>The Global Catalogue of Microorganisms (GCM) 10K type strain sequencing project: providing services to taxonomists for standard genome sequencing and annotation.</title>
        <authorList>
            <consortium name="The Broad Institute Genomics Platform"/>
            <consortium name="The Broad Institute Genome Sequencing Center for Infectious Disease"/>
            <person name="Wu L."/>
            <person name="Ma J."/>
        </authorList>
    </citation>
    <scope>NUCLEOTIDE SEQUENCE [LARGE SCALE GENOMIC DNA]</scope>
    <source>
        <strain evidence="12">KCTC 52487</strain>
    </source>
</reference>
<keyword evidence="12" id="KW-1185">Reference proteome</keyword>
<evidence type="ECO:0000256" key="5">
    <source>
        <dbReference type="ARBA" id="ARBA00022840"/>
    </source>
</evidence>
<dbReference type="NCBIfam" id="NF008164">
    <property type="entry name" value="PRK10917.1-2"/>
    <property type="match status" value="1"/>
</dbReference>
<dbReference type="InterPro" id="IPR027417">
    <property type="entry name" value="P-loop_NTPase"/>
</dbReference>
<dbReference type="NCBIfam" id="NF008168">
    <property type="entry name" value="PRK10917.2-2"/>
    <property type="match status" value="1"/>
</dbReference>
<dbReference type="Pfam" id="PF19833">
    <property type="entry name" value="RecG_dom3_C"/>
    <property type="match status" value="1"/>
</dbReference>
<dbReference type="GO" id="GO:0003678">
    <property type="term" value="F:DNA helicase activity"/>
    <property type="evidence" value="ECO:0007669"/>
    <property type="project" value="UniProtKB-EC"/>
</dbReference>
<dbReference type="SMART" id="SM00487">
    <property type="entry name" value="DEXDc"/>
    <property type="match status" value="1"/>
</dbReference>
<dbReference type="Pfam" id="PF00271">
    <property type="entry name" value="Helicase_C"/>
    <property type="match status" value="1"/>
</dbReference>
<evidence type="ECO:0000256" key="1">
    <source>
        <dbReference type="ARBA" id="ARBA00022741"/>
    </source>
</evidence>
<feature type="domain" description="Helicase C-terminal" evidence="10">
    <location>
        <begin position="461"/>
        <end position="621"/>
    </location>
</feature>
<dbReference type="InterPro" id="IPR014001">
    <property type="entry name" value="Helicase_ATP-bd"/>
</dbReference>
<dbReference type="RefSeq" id="WP_343163645.1">
    <property type="nucleotide sequence ID" value="NZ_JBHRSV010000001.1"/>
</dbReference>
<evidence type="ECO:0000256" key="8">
    <source>
        <dbReference type="ARBA" id="ARBA00049819"/>
    </source>
</evidence>
<dbReference type="Gene3D" id="3.40.50.300">
    <property type="entry name" value="P-loop containing nucleotide triphosphate hydrolases"/>
    <property type="match status" value="2"/>
</dbReference>
<keyword evidence="5" id="KW-0067">ATP-binding</keyword>
<evidence type="ECO:0000256" key="2">
    <source>
        <dbReference type="ARBA" id="ARBA00022763"/>
    </source>
</evidence>
<keyword evidence="7" id="KW-0234">DNA repair</keyword>
<dbReference type="Pfam" id="PF17191">
    <property type="entry name" value="RecG_wedge"/>
    <property type="match status" value="1"/>
</dbReference>
<dbReference type="PANTHER" id="PTHR47964">
    <property type="entry name" value="ATP-DEPENDENT DNA HELICASE HOMOLOG RECG, CHLOROPLASTIC"/>
    <property type="match status" value="1"/>
</dbReference>
<dbReference type="InterPro" id="IPR011545">
    <property type="entry name" value="DEAD/DEAH_box_helicase_dom"/>
</dbReference>
<evidence type="ECO:0000256" key="4">
    <source>
        <dbReference type="ARBA" id="ARBA00022806"/>
    </source>
</evidence>
<dbReference type="SUPFAM" id="SSF50249">
    <property type="entry name" value="Nucleic acid-binding proteins"/>
    <property type="match status" value="1"/>
</dbReference>